<feature type="compositionally biased region" description="Basic and acidic residues" evidence="1">
    <location>
        <begin position="15"/>
        <end position="28"/>
    </location>
</feature>
<sequence length="163" mass="19174">MQHQSPPMSIAQKLNDQKADISRRTNGDMHRCASLEHGLRGLRSGERPWTQRCRQPRKNVRSLRKRIGNDGESRKMRGELLRRRKTRKSRRFWRRTSQLRYAIDYCRLLVPPDNLLYSILTWWEVQSRSAAVGDMSSGKASEICSLILSSSQVRRLISYRWCS</sequence>
<proteinExistence type="predicted"/>
<dbReference type="Proteomes" id="UP000054485">
    <property type="component" value="Unassembled WGS sequence"/>
</dbReference>
<evidence type="ECO:0000313" key="2">
    <source>
        <dbReference type="EMBL" id="KIK45937.1"/>
    </source>
</evidence>
<accession>A0A0D0BJ07</accession>
<dbReference type="OrthoDB" id="2650888at2759"/>
<dbReference type="InParanoid" id="A0A0D0BJ07"/>
<reference evidence="3" key="2">
    <citation type="submission" date="2015-01" db="EMBL/GenBank/DDBJ databases">
        <title>Evolutionary Origins and Diversification of the Mycorrhizal Mutualists.</title>
        <authorList>
            <consortium name="DOE Joint Genome Institute"/>
            <consortium name="Mycorrhizal Genomics Consortium"/>
            <person name="Kohler A."/>
            <person name="Kuo A."/>
            <person name="Nagy L.G."/>
            <person name="Floudas D."/>
            <person name="Copeland A."/>
            <person name="Barry K.W."/>
            <person name="Cichocki N."/>
            <person name="Veneault-Fourrey C."/>
            <person name="LaButti K."/>
            <person name="Lindquist E.A."/>
            <person name="Lipzen A."/>
            <person name="Lundell T."/>
            <person name="Morin E."/>
            <person name="Murat C."/>
            <person name="Riley R."/>
            <person name="Ohm R."/>
            <person name="Sun H."/>
            <person name="Tunlid A."/>
            <person name="Henrissat B."/>
            <person name="Grigoriev I.V."/>
            <person name="Hibbett D.S."/>
            <person name="Martin F."/>
        </authorList>
    </citation>
    <scope>NUCLEOTIDE SEQUENCE [LARGE SCALE GENOMIC DNA]</scope>
    <source>
        <strain evidence="3">UH-Slu-Lm8-n1</strain>
    </source>
</reference>
<gene>
    <name evidence="2" type="ORF">CY34DRAFT_471982</name>
</gene>
<dbReference type="AlphaFoldDB" id="A0A0D0BJ07"/>
<evidence type="ECO:0000256" key="1">
    <source>
        <dbReference type="SAM" id="MobiDB-lite"/>
    </source>
</evidence>
<keyword evidence="3" id="KW-1185">Reference proteome</keyword>
<organism evidence="2 3">
    <name type="scientific">Suillus luteus UH-Slu-Lm8-n1</name>
    <dbReference type="NCBI Taxonomy" id="930992"/>
    <lineage>
        <taxon>Eukaryota</taxon>
        <taxon>Fungi</taxon>
        <taxon>Dikarya</taxon>
        <taxon>Basidiomycota</taxon>
        <taxon>Agaricomycotina</taxon>
        <taxon>Agaricomycetes</taxon>
        <taxon>Agaricomycetidae</taxon>
        <taxon>Boletales</taxon>
        <taxon>Suillineae</taxon>
        <taxon>Suillaceae</taxon>
        <taxon>Suillus</taxon>
    </lineage>
</organism>
<name>A0A0D0BJ07_9AGAM</name>
<feature type="region of interest" description="Disordered" evidence="1">
    <location>
        <begin position="1"/>
        <end position="28"/>
    </location>
</feature>
<dbReference type="HOGENOM" id="CLU_1628146_0_0_1"/>
<protein>
    <submittedName>
        <fullName evidence="2">Uncharacterized protein</fullName>
    </submittedName>
</protein>
<evidence type="ECO:0000313" key="3">
    <source>
        <dbReference type="Proteomes" id="UP000054485"/>
    </source>
</evidence>
<dbReference type="EMBL" id="KN835165">
    <property type="protein sequence ID" value="KIK45937.1"/>
    <property type="molecule type" value="Genomic_DNA"/>
</dbReference>
<reference evidence="2 3" key="1">
    <citation type="submission" date="2014-04" db="EMBL/GenBank/DDBJ databases">
        <authorList>
            <consortium name="DOE Joint Genome Institute"/>
            <person name="Kuo A."/>
            <person name="Ruytinx J."/>
            <person name="Rineau F."/>
            <person name="Colpaert J."/>
            <person name="Kohler A."/>
            <person name="Nagy L.G."/>
            <person name="Floudas D."/>
            <person name="Copeland A."/>
            <person name="Barry K.W."/>
            <person name="Cichocki N."/>
            <person name="Veneault-Fourrey C."/>
            <person name="LaButti K."/>
            <person name="Lindquist E.A."/>
            <person name="Lipzen A."/>
            <person name="Lundell T."/>
            <person name="Morin E."/>
            <person name="Murat C."/>
            <person name="Sun H."/>
            <person name="Tunlid A."/>
            <person name="Henrissat B."/>
            <person name="Grigoriev I.V."/>
            <person name="Hibbett D.S."/>
            <person name="Martin F."/>
            <person name="Nordberg H.P."/>
            <person name="Cantor M.N."/>
            <person name="Hua S.X."/>
        </authorList>
    </citation>
    <scope>NUCLEOTIDE SEQUENCE [LARGE SCALE GENOMIC DNA]</scope>
    <source>
        <strain evidence="2 3">UH-Slu-Lm8-n1</strain>
    </source>
</reference>